<feature type="repeat" description="Solcar" evidence="9">
    <location>
        <begin position="255"/>
        <end position="362"/>
    </location>
</feature>
<keyword evidence="6 12" id="KW-1133">Transmembrane helix</keyword>
<dbReference type="PRINTS" id="PR00926">
    <property type="entry name" value="MITOCARRIER"/>
</dbReference>
<keyword evidence="4 9" id="KW-0812">Transmembrane</keyword>
<keyword evidence="5" id="KW-0677">Repeat</keyword>
<keyword evidence="7" id="KW-0496">Mitochondrion</keyword>
<dbReference type="PROSITE" id="PS50920">
    <property type="entry name" value="SOLCAR"/>
    <property type="match status" value="3"/>
</dbReference>
<evidence type="ECO:0000313" key="13">
    <source>
        <dbReference type="EMBL" id="GJE94591.1"/>
    </source>
</evidence>
<dbReference type="AlphaFoldDB" id="A0A9P3GGX2"/>
<keyword evidence="8 9" id="KW-0472">Membrane</keyword>
<dbReference type="InterPro" id="IPR052217">
    <property type="entry name" value="Mito/Peroxisomal_Carrier"/>
</dbReference>
<gene>
    <name evidence="13" type="ORF">PsYK624_107610</name>
</gene>
<evidence type="ECO:0000256" key="2">
    <source>
        <dbReference type="ARBA" id="ARBA00006375"/>
    </source>
</evidence>
<name>A0A9P3GGX2_9APHY</name>
<dbReference type="SUPFAM" id="SSF103506">
    <property type="entry name" value="Mitochondrial carrier"/>
    <property type="match status" value="1"/>
</dbReference>
<feature type="region of interest" description="Disordered" evidence="11">
    <location>
        <begin position="147"/>
        <end position="186"/>
    </location>
</feature>
<evidence type="ECO:0000256" key="7">
    <source>
        <dbReference type="ARBA" id="ARBA00023128"/>
    </source>
</evidence>
<proteinExistence type="inferred from homology"/>
<dbReference type="Pfam" id="PF00153">
    <property type="entry name" value="Mito_carr"/>
    <property type="match status" value="3"/>
</dbReference>
<protein>
    <submittedName>
        <fullName evidence="13">Mitochondrial carrier</fullName>
    </submittedName>
</protein>
<dbReference type="PANTHER" id="PTHR45939:SF1">
    <property type="entry name" value="MITOCHONDRIAL THIAMINE PYROPHOSPHATE CARRIER 1-RELATED"/>
    <property type="match status" value="1"/>
</dbReference>
<comment type="subcellular location">
    <subcellularLocation>
        <location evidence="1">Mitochondrion membrane</location>
        <topology evidence="1">Multi-pass membrane protein</topology>
    </subcellularLocation>
</comment>
<evidence type="ECO:0000256" key="9">
    <source>
        <dbReference type="PROSITE-ProRule" id="PRU00282"/>
    </source>
</evidence>
<dbReference type="PANTHER" id="PTHR45939">
    <property type="entry name" value="PEROXISOMAL MEMBRANE PROTEIN PMP34-RELATED"/>
    <property type="match status" value="1"/>
</dbReference>
<dbReference type="InterPro" id="IPR018108">
    <property type="entry name" value="MCP_transmembrane"/>
</dbReference>
<keyword evidence="3 10" id="KW-0813">Transport</keyword>
<organism evidence="13 14">
    <name type="scientific">Phanerochaete sordida</name>
    <dbReference type="NCBI Taxonomy" id="48140"/>
    <lineage>
        <taxon>Eukaryota</taxon>
        <taxon>Fungi</taxon>
        <taxon>Dikarya</taxon>
        <taxon>Basidiomycota</taxon>
        <taxon>Agaricomycotina</taxon>
        <taxon>Agaricomycetes</taxon>
        <taxon>Polyporales</taxon>
        <taxon>Phanerochaetaceae</taxon>
        <taxon>Phanerochaete</taxon>
    </lineage>
</organism>
<sequence>MSGTKVTKPQQLTPLGNALAGALGACFSNAIVYPLDVAKTRLQAYHKKGGHVPSLLQMMKEIYEEEGIVGYYKGFVATMLNTFSMQYAYFFFYSLVRTSYIKRLSSRLPKGSKAPPLSTAAELLLGAAAGALAQIFTLPVSTIATRQQIGGSQDEEGNPRHVRPRTARAANGDAEKAVPPAESADVRPRDDSFWGIAKEIYNEEGLTGFWLGLGPSMTLTVNPAITYGVFERVKSTVLIAAEKSGRTDLAKNGKLAPLMTFYAGSLSKILATIITYPQIMVKIKIQARAADAEEAEEEGEEKPKPNEFHHKHMKHASSWQILHRVYAENGFLGLYQGLGAQLLKAVLAQSLLFLSKDQFERWALQIIFMLQKLRQRI</sequence>
<evidence type="ECO:0000313" key="14">
    <source>
        <dbReference type="Proteomes" id="UP000703269"/>
    </source>
</evidence>
<comment type="caution">
    <text evidence="13">The sequence shown here is derived from an EMBL/GenBank/DDBJ whole genome shotgun (WGS) entry which is preliminary data.</text>
</comment>
<evidence type="ECO:0000256" key="1">
    <source>
        <dbReference type="ARBA" id="ARBA00004225"/>
    </source>
</evidence>
<dbReference type="Proteomes" id="UP000703269">
    <property type="component" value="Unassembled WGS sequence"/>
</dbReference>
<evidence type="ECO:0000256" key="11">
    <source>
        <dbReference type="SAM" id="MobiDB-lite"/>
    </source>
</evidence>
<evidence type="ECO:0000256" key="8">
    <source>
        <dbReference type="ARBA" id="ARBA00023136"/>
    </source>
</evidence>
<dbReference type="Gene3D" id="1.50.40.10">
    <property type="entry name" value="Mitochondrial carrier domain"/>
    <property type="match status" value="1"/>
</dbReference>
<feature type="repeat" description="Solcar" evidence="9">
    <location>
        <begin position="12"/>
        <end position="99"/>
    </location>
</feature>
<evidence type="ECO:0000256" key="6">
    <source>
        <dbReference type="ARBA" id="ARBA00022989"/>
    </source>
</evidence>
<accession>A0A9P3GGX2</accession>
<evidence type="ECO:0000256" key="5">
    <source>
        <dbReference type="ARBA" id="ARBA00022737"/>
    </source>
</evidence>
<keyword evidence="14" id="KW-1185">Reference proteome</keyword>
<evidence type="ECO:0000256" key="4">
    <source>
        <dbReference type="ARBA" id="ARBA00022692"/>
    </source>
</evidence>
<dbReference type="EMBL" id="BPQB01000041">
    <property type="protein sequence ID" value="GJE94591.1"/>
    <property type="molecule type" value="Genomic_DNA"/>
</dbReference>
<evidence type="ECO:0000256" key="10">
    <source>
        <dbReference type="RuleBase" id="RU000488"/>
    </source>
</evidence>
<feature type="transmembrane region" description="Helical" evidence="12">
    <location>
        <begin position="75"/>
        <end position="96"/>
    </location>
</feature>
<dbReference type="GO" id="GO:0031966">
    <property type="term" value="C:mitochondrial membrane"/>
    <property type="evidence" value="ECO:0007669"/>
    <property type="project" value="UniProtKB-SubCell"/>
</dbReference>
<reference evidence="13 14" key="1">
    <citation type="submission" date="2021-08" db="EMBL/GenBank/DDBJ databases">
        <title>Draft Genome Sequence of Phanerochaete sordida strain YK-624.</title>
        <authorList>
            <person name="Mori T."/>
            <person name="Dohra H."/>
            <person name="Suzuki T."/>
            <person name="Kawagishi H."/>
            <person name="Hirai H."/>
        </authorList>
    </citation>
    <scope>NUCLEOTIDE SEQUENCE [LARGE SCALE GENOMIC DNA]</scope>
    <source>
        <strain evidence="13 14">YK-624</strain>
    </source>
</reference>
<evidence type="ECO:0000256" key="12">
    <source>
        <dbReference type="SAM" id="Phobius"/>
    </source>
</evidence>
<feature type="transmembrane region" description="Helical" evidence="12">
    <location>
        <begin position="12"/>
        <end position="33"/>
    </location>
</feature>
<dbReference type="PROSITE" id="PS51257">
    <property type="entry name" value="PROKAR_LIPOPROTEIN"/>
    <property type="match status" value="1"/>
</dbReference>
<dbReference type="GO" id="GO:0015217">
    <property type="term" value="F:ADP transmembrane transporter activity"/>
    <property type="evidence" value="ECO:0007669"/>
    <property type="project" value="TreeGrafter"/>
</dbReference>
<evidence type="ECO:0000256" key="3">
    <source>
        <dbReference type="ARBA" id="ARBA00022448"/>
    </source>
</evidence>
<comment type="similarity">
    <text evidence="2 10">Belongs to the mitochondrial carrier (TC 2.A.29) family.</text>
</comment>
<dbReference type="InterPro" id="IPR023395">
    <property type="entry name" value="MCP_dom_sf"/>
</dbReference>
<dbReference type="InterPro" id="IPR002067">
    <property type="entry name" value="MCP"/>
</dbReference>
<dbReference type="OrthoDB" id="446044at2759"/>
<feature type="repeat" description="Solcar" evidence="9">
    <location>
        <begin position="117"/>
        <end position="236"/>
    </location>
</feature>